<organism evidence="1 2">
    <name type="scientific">Carassius auratus</name>
    <name type="common">Goldfish</name>
    <dbReference type="NCBI Taxonomy" id="7957"/>
    <lineage>
        <taxon>Eukaryota</taxon>
        <taxon>Metazoa</taxon>
        <taxon>Chordata</taxon>
        <taxon>Craniata</taxon>
        <taxon>Vertebrata</taxon>
        <taxon>Euteleostomi</taxon>
        <taxon>Actinopterygii</taxon>
        <taxon>Neopterygii</taxon>
        <taxon>Teleostei</taxon>
        <taxon>Ostariophysi</taxon>
        <taxon>Cypriniformes</taxon>
        <taxon>Cyprinidae</taxon>
        <taxon>Cyprininae</taxon>
        <taxon>Carassius</taxon>
    </lineage>
</organism>
<protein>
    <submittedName>
        <fullName evidence="2">Uncharacterized protein LOC113074813</fullName>
    </submittedName>
</protein>
<accession>A0A6P6N4H4</accession>
<evidence type="ECO:0000313" key="2">
    <source>
        <dbReference type="RefSeq" id="XP_026103343.1"/>
    </source>
</evidence>
<dbReference type="Proteomes" id="UP000515129">
    <property type="component" value="Unplaced"/>
</dbReference>
<dbReference type="AlphaFoldDB" id="A0A6P6N4H4"/>
<gene>
    <name evidence="2" type="primary">LOC113074813</name>
</gene>
<dbReference type="KEGG" id="caua:113074813"/>
<proteinExistence type="predicted"/>
<dbReference type="GeneID" id="113074813"/>
<name>A0A6P6N4H4_CARAU</name>
<dbReference type="RefSeq" id="XP_026103343.1">
    <property type="nucleotide sequence ID" value="XM_026247558.1"/>
</dbReference>
<dbReference type="OrthoDB" id="8701060at2759"/>
<sequence>MSSAMCEKRDFTVPSLDLHSLLSVKVKIRQEGLLDSLLKTSLDFSIKALEAFPASKRHNVSLTLEGECHLVCITAGTPVLSCMVHLGTNGPKLLQRINPESRLTTSSLAESHFAGHHCCDELESCFEQATKALANINPSDLDHMELKITCGELHLTYSTHQPLHTLHIQPRRRVFLGKTLSLEKILETKTQLEKSGEMKKDLLTCFQFMLQHSNQYKEDNTQIILHGNGEMLEFVTGRKDNHTTKYFIFTDAQNKAYSQRVLVMGI</sequence>
<evidence type="ECO:0000313" key="1">
    <source>
        <dbReference type="Proteomes" id="UP000515129"/>
    </source>
</evidence>
<keyword evidence="1" id="KW-1185">Reference proteome</keyword>
<reference evidence="2" key="1">
    <citation type="submission" date="2025-08" db="UniProtKB">
        <authorList>
            <consortium name="RefSeq"/>
        </authorList>
    </citation>
    <scope>IDENTIFICATION</scope>
    <source>
        <strain evidence="2">Wakin</strain>
        <tissue evidence="2">Muscle</tissue>
    </source>
</reference>